<gene>
    <name evidence="1" type="ORF">AGR4A_Cc190067</name>
</gene>
<comment type="caution">
    <text evidence="1">The sequence shown here is derived from an EMBL/GenBank/DDBJ whole genome shotgun (WGS) entry which is preliminary data.</text>
</comment>
<protein>
    <submittedName>
        <fullName evidence="1">Uncharacterized protein</fullName>
    </submittedName>
</protein>
<evidence type="ECO:0000313" key="2">
    <source>
        <dbReference type="Proteomes" id="UP000192074"/>
    </source>
</evidence>
<accession>A0A822UZB1</accession>
<dbReference type="Proteomes" id="UP000192074">
    <property type="component" value="Unassembled WGS sequence"/>
</dbReference>
<evidence type="ECO:0000313" key="1">
    <source>
        <dbReference type="EMBL" id="CVI15299.1"/>
    </source>
</evidence>
<dbReference type="EMBL" id="FCNL01000011">
    <property type="protein sequence ID" value="CVI15299.1"/>
    <property type="molecule type" value="Genomic_DNA"/>
</dbReference>
<proteinExistence type="predicted"/>
<sequence length="101" mass="11584">MAQKAVNQFIVVPPDDRMEGVAQNKELFTAHLNESFPAYEFLLHKESPFESDDFQIIPIAGVAGDEASPGEMRKMPERWVLDDIMQVCRRFDVSNTKRRLS</sequence>
<dbReference type="RefSeq" id="WP_060723232.1">
    <property type="nucleotide sequence ID" value="NZ_LMVK01000004.1"/>
</dbReference>
<dbReference type="AlphaFoldDB" id="A0A822UZB1"/>
<name>A0A822UZB1_AGRTU</name>
<organism evidence="1 2">
    <name type="scientific">Agrobacterium tumefaciens str. B6</name>
    <dbReference type="NCBI Taxonomy" id="1183423"/>
    <lineage>
        <taxon>Bacteria</taxon>
        <taxon>Pseudomonadati</taxon>
        <taxon>Pseudomonadota</taxon>
        <taxon>Alphaproteobacteria</taxon>
        <taxon>Hyphomicrobiales</taxon>
        <taxon>Rhizobiaceae</taxon>
        <taxon>Rhizobium/Agrobacterium group</taxon>
        <taxon>Agrobacterium</taxon>
        <taxon>Agrobacterium tumefaciens complex</taxon>
    </lineage>
</organism>
<reference evidence="1 2" key="1">
    <citation type="submission" date="2016-01" db="EMBL/GenBank/DDBJ databases">
        <authorList>
            <person name="Regsiter A."/>
            <person name="william w."/>
        </authorList>
    </citation>
    <scope>NUCLEOTIDE SEQUENCE [LARGE SCALE GENOMIC DNA]</scope>
    <source>
        <strain evidence="1 2">B6</strain>
    </source>
</reference>